<reference evidence="1" key="1">
    <citation type="submission" date="2022-04" db="EMBL/GenBank/DDBJ databases">
        <title>Chromosome-scale genome assembly of Holotrichia oblita Faldermann.</title>
        <authorList>
            <person name="Rongchong L."/>
        </authorList>
    </citation>
    <scope>NUCLEOTIDE SEQUENCE</scope>
    <source>
        <strain evidence="1">81SQS9</strain>
    </source>
</reference>
<dbReference type="Proteomes" id="UP001056778">
    <property type="component" value="Chromosome 9"/>
</dbReference>
<accession>A0ACB9SJJ8</accession>
<organism evidence="1 2">
    <name type="scientific">Holotrichia oblita</name>
    <name type="common">Chafer beetle</name>
    <dbReference type="NCBI Taxonomy" id="644536"/>
    <lineage>
        <taxon>Eukaryota</taxon>
        <taxon>Metazoa</taxon>
        <taxon>Ecdysozoa</taxon>
        <taxon>Arthropoda</taxon>
        <taxon>Hexapoda</taxon>
        <taxon>Insecta</taxon>
        <taxon>Pterygota</taxon>
        <taxon>Neoptera</taxon>
        <taxon>Endopterygota</taxon>
        <taxon>Coleoptera</taxon>
        <taxon>Polyphaga</taxon>
        <taxon>Scarabaeiformia</taxon>
        <taxon>Scarabaeidae</taxon>
        <taxon>Melolonthinae</taxon>
        <taxon>Holotrichia</taxon>
    </lineage>
</organism>
<comment type="caution">
    <text evidence="1">The sequence shown here is derived from an EMBL/GenBank/DDBJ whole genome shotgun (WGS) entry which is preliminary data.</text>
</comment>
<proteinExistence type="predicted"/>
<evidence type="ECO:0000313" key="2">
    <source>
        <dbReference type="Proteomes" id="UP001056778"/>
    </source>
</evidence>
<evidence type="ECO:0000313" key="1">
    <source>
        <dbReference type="EMBL" id="KAI4455365.1"/>
    </source>
</evidence>
<sequence>MIMRELHGNDPREYRAVMRITPQQFDFLLSLIAPKIQRTDTLMREAIPARVKLEVALAYLASGTTFRKIIVEVCDAISESLKEFIKYAACECS</sequence>
<name>A0ACB9SJJ8_HOLOL</name>
<keyword evidence="2" id="KW-1185">Reference proteome</keyword>
<protein>
    <submittedName>
        <fullName evidence="1">Uncharacterized protein</fullName>
    </submittedName>
</protein>
<gene>
    <name evidence="1" type="ORF">MML48_9g00004748</name>
</gene>
<dbReference type="EMBL" id="CM043023">
    <property type="protein sequence ID" value="KAI4455365.1"/>
    <property type="molecule type" value="Genomic_DNA"/>
</dbReference>